<dbReference type="Pfam" id="PF01075">
    <property type="entry name" value="Glyco_transf_9"/>
    <property type="match status" value="1"/>
</dbReference>
<dbReference type="CDD" id="cd03789">
    <property type="entry name" value="GT9_LPS_heptosyltransferase"/>
    <property type="match status" value="1"/>
</dbReference>
<evidence type="ECO:0000313" key="4">
    <source>
        <dbReference type="Proteomes" id="UP000072520"/>
    </source>
</evidence>
<evidence type="ECO:0000313" key="3">
    <source>
        <dbReference type="EMBL" id="KTS99503.1"/>
    </source>
</evidence>
<dbReference type="PANTHER" id="PTHR30160">
    <property type="entry name" value="TETRAACYLDISACCHARIDE 4'-KINASE-RELATED"/>
    <property type="match status" value="1"/>
</dbReference>
<dbReference type="InterPro" id="IPR051199">
    <property type="entry name" value="LPS_LOS_Heptosyltrfase"/>
</dbReference>
<dbReference type="Gene3D" id="3.40.50.2000">
    <property type="entry name" value="Glycogen Phosphorylase B"/>
    <property type="match status" value="2"/>
</dbReference>
<keyword evidence="1" id="KW-0328">Glycosyltransferase</keyword>
<dbReference type="PANTHER" id="PTHR30160:SF7">
    <property type="entry name" value="ADP-HEPTOSE--LPS HEPTOSYLTRANSFERASE 2"/>
    <property type="match status" value="1"/>
</dbReference>
<dbReference type="GO" id="GO:0005829">
    <property type="term" value="C:cytosol"/>
    <property type="evidence" value="ECO:0007669"/>
    <property type="project" value="TreeGrafter"/>
</dbReference>
<dbReference type="EMBL" id="LDSI01000006">
    <property type="protein sequence ID" value="KTS99503.1"/>
    <property type="molecule type" value="Genomic_DNA"/>
</dbReference>
<keyword evidence="2" id="KW-0808">Transferase</keyword>
<comment type="caution">
    <text evidence="3">The sequence shown here is derived from an EMBL/GenBank/DDBJ whole genome shotgun (WGS) entry which is preliminary data.</text>
</comment>
<reference evidence="3 4" key="1">
    <citation type="journal article" date="2016" name="Front. Microbiol.">
        <title>Genomic Resource of Rice Seed Associated Bacteria.</title>
        <authorList>
            <person name="Midha S."/>
            <person name="Bansal K."/>
            <person name="Sharma S."/>
            <person name="Kumar N."/>
            <person name="Patil P.P."/>
            <person name="Chaudhry V."/>
            <person name="Patil P.B."/>
        </authorList>
    </citation>
    <scope>NUCLEOTIDE SEQUENCE [LARGE SCALE GENOMIC DNA]</scope>
    <source>
        <strain evidence="3 4">RSA13</strain>
    </source>
</reference>
<dbReference type="GO" id="GO:0009244">
    <property type="term" value="P:lipopolysaccharide core region biosynthetic process"/>
    <property type="evidence" value="ECO:0007669"/>
    <property type="project" value="TreeGrafter"/>
</dbReference>
<evidence type="ECO:0000256" key="1">
    <source>
        <dbReference type="ARBA" id="ARBA00022676"/>
    </source>
</evidence>
<dbReference type="RefSeq" id="WP_058708488.1">
    <property type="nucleotide sequence ID" value="NZ_LDSI01000006.1"/>
</dbReference>
<accession>A0AB34VIP4</accession>
<dbReference type="AlphaFoldDB" id="A0AB34VIP4"/>
<sequence>MSKIAKQIAAKLFLSAWKVTGYRVKKIARFSEKDELKSIAIISNTALGDFLFNTPSIRAIKERWPDAKITLVILKRNYPLVAESDIFDDVLYWGGKVSGMLTLIRALRKKEIDATFILHSRTPYDIITASLAGSHYILKDVYYTDYQGREAFVLKNCLSAFYDNRTKGNIHFIRQKTEMLESVGITVKSESMFIPAPYKPQTYDKPVIGIHAGASSTERCWPESAFSQLISKLIEEHSDLVIELIGAPGEKALNQRIIEGMKTPSDRVVNVAGSTNLIQLAEKISGFTTLVVGDTGPLHLAIAVKTPTVALFPNQSTIDGGAPIQDKEIHQVLHPDNEKNGLRGISWTTVYVAVAHNLS</sequence>
<name>A0AB34VIP4_9GAMM</name>
<gene>
    <name evidence="3" type="ORF">RSA13_05105</name>
</gene>
<dbReference type="GO" id="GO:0008713">
    <property type="term" value="F:ADP-heptose-lipopolysaccharide heptosyltransferase activity"/>
    <property type="evidence" value="ECO:0007669"/>
    <property type="project" value="TreeGrafter"/>
</dbReference>
<protein>
    <submittedName>
        <fullName evidence="3">ADP-heptose--lipooligosaccharide heptosyltransferase II</fullName>
    </submittedName>
</protein>
<organism evidence="3 4">
    <name type="scientific">Pantoea stewartii</name>
    <dbReference type="NCBI Taxonomy" id="66269"/>
    <lineage>
        <taxon>Bacteria</taxon>
        <taxon>Pseudomonadati</taxon>
        <taxon>Pseudomonadota</taxon>
        <taxon>Gammaproteobacteria</taxon>
        <taxon>Enterobacterales</taxon>
        <taxon>Erwiniaceae</taxon>
        <taxon>Pantoea</taxon>
    </lineage>
</organism>
<evidence type="ECO:0000256" key="2">
    <source>
        <dbReference type="ARBA" id="ARBA00022679"/>
    </source>
</evidence>
<proteinExistence type="predicted"/>
<dbReference type="Proteomes" id="UP000072520">
    <property type="component" value="Unassembled WGS sequence"/>
</dbReference>
<dbReference type="SUPFAM" id="SSF53756">
    <property type="entry name" value="UDP-Glycosyltransferase/glycogen phosphorylase"/>
    <property type="match status" value="1"/>
</dbReference>
<dbReference type="InterPro" id="IPR002201">
    <property type="entry name" value="Glyco_trans_9"/>
</dbReference>